<accession>A0A1W1VVU2</accession>
<keyword evidence="3" id="KW-1185">Reference proteome</keyword>
<name>A0A1W1VVU2_9DEIO</name>
<evidence type="ECO:0000256" key="1">
    <source>
        <dbReference type="SAM" id="SignalP"/>
    </source>
</evidence>
<dbReference type="Proteomes" id="UP000192582">
    <property type="component" value="Unassembled WGS sequence"/>
</dbReference>
<proteinExistence type="predicted"/>
<feature type="signal peptide" evidence="1">
    <location>
        <begin position="1"/>
        <end position="18"/>
    </location>
</feature>
<gene>
    <name evidence="2" type="ORF">SAMN00790413_05970</name>
</gene>
<reference evidence="2 3" key="1">
    <citation type="submission" date="2017-04" db="EMBL/GenBank/DDBJ databases">
        <authorList>
            <person name="Afonso C.L."/>
            <person name="Miller P.J."/>
            <person name="Scott M.A."/>
            <person name="Spackman E."/>
            <person name="Goraichik I."/>
            <person name="Dimitrov K.M."/>
            <person name="Suarez D.L."/>
            <person name="Swayne D.E."/>
        </authorList>
    </citation>
    <scope>NUCLEOTIDE SEQUENCE [LARGE SCALE GENOMIC DNA]</scope>
    <source>
        <strain evidence="2 3">KR-140</strain>
    </source>
</reference>
<protein>
    <submittedName>
        <fullName evidence="2">Uncharacterized protein</fullName>
    </submittedName>
</protein>
<evidence type="ECO:0000313" key="3">
    <source>
        <dbReference type="Proteomes" id="UP000192582"/>
    </source>
</evidence>
<sequence>MKKLLLAALLTSMGTTQAMNKPLPTLFQALTKQTGTKAIKCPGKLGVGGTLCATSALPKAKTQAKLSAYKGWKQIDPWAHDSATFTTNQVNAYIVSVFNNLSGKGSLLLLAPM</sequence>
<dbReference type="OrthoDB" id="9903584at2"/>
<evidence type="ECO:0000313" key="2">
    <source>
        <dbReference type="EMBL" id="SMB97458.1"/>
    </source>
</evidence>
<organism evidence="2 3">
    <name type="scientific">Deinococcus hopiensis KR-140</name>
    <dbReference type="NCBI Taxonomy" id="695939"/>
    <lineage>
        <taxon>Bacteria</taxon>
        <taxon>Thermotogati</taxon>
        <taxon>Deinococcota</taxon>
        <taxon>Deinococci</taxon>
        <taxon>Deinococcales</taxon>
        <taxon>Deinococcaceae</taxon>
        <taxon>Deinococcus</taxon>
    </lineage>
</organism>
<dbReference type="RefSeq" id="WP_084051321.1">
    <property type="nucleotide sequence ID" value="NZ_FWWU01000011.1"/>
</dbReference>
<keyword evidence="1" id="KW-0732">Signal</keyword>
<dbReference type="AlphaFoldDB" id="A0A1W1VVU2"/>
<dbReference type="EMBL" id="FWWU01000011">
    <property type="protein sequence ID" value="SMB97458.1"/>
    <property type="molecule type" value="Genomic_DNA"/>
</dbReference>
<feature type="chain" id="PRO_5012325596" evidence="1">
    <location>
        <begin position="19"/>
        <end position="113"/>
    </location>
</feature>